<dbReference type="STRING" id="1313304.CALK_0563"/>
<sequence>MPQKQNNKLELLLGLRGDTFSPNDTITFYIDHENRSAPYPDEELTILQFTSLTTTPQAQLVNTKIHRDSLFTRTYSSVPLRLTPEIHTARDEQRFTLKIPPMFLGGEIPEKFGLNILIGREDSHLSLVSGAKQRSFAPATFPVVVQRQGRSITIAPLHALGISFFAGALLALLWTFLEKKYITFLAQKNHDNPLYHSIVTHIDAHVVTDSLNVDTVARKFHTSAKTVNRACLLLRQAPFSTYVLTRRLQVAKERLISSYSSEVDIAHDCRFSSIAEMEQIFHRHVGKAPYQFREIHKTQYPF</sequence>
<dbReference type="GO" id="GO:0043565">
    <property type="term" value="F:sequence-specific DNA binding"/>
    <property type="evidence" value="ECO:0007669"/>
    <property type="project" value="InterPro"/>
</dbReference>
<dbReference type="Pfam" id="PF12833">
    <property type="entry name" value="HTH_18"/>
    <property type="match status" value="1"/>
</dbReference>
<feature type="transmembrane region" description="Helical" evidence="4">
    <location>
        <begin position="157"/>
        <end position="177"/>
    </location>
</feature>
<name>U7DB70_9BACT</name>
<dbReference type="InterPro" id="IPR009057">
    <property type="entry name" value="Homeodomain-like_sf"/>
</dbReference>
<protein>
    <submittedName>
        <fullName evidence="6">Transcriptional regulator, AraC family</fullName>
    </submittedName>
</protein>
<dbReference type="RefSeq" id="WP_022636092.1">
    <property type="nucleotide sequence ID" value="NZ_ASJR01000004.1"/>
</dbReference>
<evidence type="ECO:0000256" key="2">
    <source>
        <dbReference type="ARBA" id="ARBA00023125"/>
    </source>
</evidence>
<evidence type="ECO:0000256" key="4">
    <source>
        <dbReference type="SAM" id="Phobius"/>
    </source>
</evidence>
<dbReference type="GO" id="GO:0003700">
    <property type="term" value="F:DNA-binding transcription factor activity"/>
    <property type="evidence" value="ECO:0007669"/>
    <property type="project" value="InterPro"/>
</dbReference>
<evidence type="ECO:0000256" key="1">
    <source>
        <dbReference type="ARBA" id="ARBA00023015"/>
    </source>
</evidence>
<keyword evidence="4" id="KW-1133">Transmembrane helix</keyword>
<comment type="caution">
    <text evidence="6">The sequence shown here is derived from an EMBL/GenBank/DDBJ whole genome shotgun (WGS) entry which is preliminary data.</text>
</comment>
<dbReference type="SUPFAM" id="SSF46689">
    <property type="entry name" value="Homeodomain-like"/>
    <property type="match status" value="1"/>
</dbReference>
<dbReference type="PROSITE" id="PS01124">
    <property type="entry name" value="HTH_ARAC_FAMILY_2"/>
    <property type="match status" value="1"/>
</dbReference>
<evidence type="ECO:0000259" key="5">
    <source>
        <dbReference type="PROSITE" id="PS01124"/>
    </source>
</evidence>
<feature type="domain" description="HTH araC/xylS-type" evidence="5">
    <location>
        <begin position="196"/>
        <end position="295"/>
    </location>
</feature>
<keyword evidence="4" id="KW-0472">Membrane</keyword>
<keyword evidence="3" id="KW-0804">Transcription</keyword>
<dbReference type="InterPro" id="IPR018060">
    <property type="entry name" value="HTH_AraC"/>
</dbReference>
<dbReference type="PANTHER" id="PTHR43280:SF10">
    <property type="entry name" value="REGULATORY PROTEIN POCR"/>
    <property type="match status" value="1"/>
</dbReference>
<dbReference type="Gene3D" id="1.10.10.60">
    <property type="entry name" value="Homeodomain-like"/>
    <property type="match status" value="1"/>
</dbReference>
<evidence type="ECO:0000313" key="6">
    <source>
        <dbReference type="EMBL" id="ERP38793.1"/>
    </source>
</evidence>
<keyword evidence="4" id="KW-0812">Transmembrane</keyword>
<keyword evidence="7" id="KW-1185">Reference proteome</keyword>
<dbReference type="SMART" id="SM00342">
    <property type="entry name" value="HTH_ARAC"/>
    <property type="match status" value="1"/>
</dbReference>
<dbReference type="AlphaFoldDB" id="U7DB70"/>
<dbReference type="OrthoDB" id="1050625at2"/>
<evidence type="ECO:0000256" key="3">
    <source>
        <dbReference type="ARBA" id="ARBA00023163"/>
    </source>
</evidence>
<organism evidence="6 7">
    <name type="scientific">Chitinivibrio alkaliphilus ACht1</name>
    <dbReference type="NCBI Taxonomy" id="1313304"/>
    <lineage>
        <taxon>Bacteria</taxon>
        <taxon>Pseudomonadati</taxon>
        <taxon>Fibrobacterota</taxon>
        <taxon>Chitinivibrionia</taxon>
        <taxon>Chitinivibrionales</taxon>
        <taxon>Chitinivibrionaceae</taxon>
        <taxon>Chitinivibrio</taxon>
    </lineage>
</organism>
<dbReference type="Proteomes" id="UP000017148">
    <property type="component" value="Unassembled WGS sequence"/>
</dbReference>
<evidence type="ECO:0000313" key="7">
    <source>
        <dbReference type="Proteomes" id="UP000017148"/>
    </source>
</evidence>
<dbReference type="EMBL" id="ASJR01000004">
    <property type="protein sequence ID" value="ERP38793.1"/>
    <property type="molecule type" value="Genomic_DNA"/>
</dbReference>
<gene>
    <name evidence="6" type="ORF">CALK_0563</name>
</gene>
<reference evidence="6 7" key="1">
    <citation type="journal article" date="2013" name="Environ. Microbiol.">
        <title>Genome analysis of Chitinivibrio alkaliphilus gen. nov., sp. nov., a novel extremely haloalkaliphilic anaerobic chitinolytic bacterium from the candidate phylum Termite Group 3.</title>
        <authorList>
            <person name="Sorokin D.Y."/>
            <person name="Gumerov V.M."/>
            <person name="Rakitin A.L."/>
            <person name="Beletsky A.V."/>
            <person name="Damste J.S."/>
            <person name="Muyzer G."/>
            <person name="Mardanov A.V."/>
            <person name="Ravin N.V."/>
        </authorList>
    </citation>
    <scope>NUCLEOTIDE SEQUENCE [LARGE SCALE GENOMIC DNA]</scope>
    <source>
        <strain evidence="6 7">ACht1</strain>
    </source>
</reference>
<keyword evidence="1" id="KW-0805">Transcription regulation</keyword>
<proteinExistence type="predicted"/>
<accession>U7DB70</accession>
<keyword evidence="2" id="KW-0238">DNA-binding</keyword>
<dbReference type="PANTHER" id="PTHR43280">
    <property type="entry name" value="ARAC-FAMILY TRANSCRIPTIONAL REGULATOR"/>
    <property type="match status" value="1"/>
</dbReference>